<organism evidence="1 2">
    <name type="scientific">Abeliophyllum distichum</name>
    <dbReference type="NCBI Taxonomy" id="126358"/>
    <lineage>
        <taxon>Eukaryota</taxon>
        <taxon>Viridiplantae</taxon>
        <taxon>Streptophyta</taxon>
        <taxon>Embryophyta</taxon>
        <taxon>Tracheophyta</taxon>
        <taxon>Spermatophyta</taxon>
        <taxon>Magnoliopsida</taxon>
        <taxon>eudicotyledons</taxon>
        <taxon>Gunneridae</taxon>
        <taxon>Pentapetalae</taxon>
        <taxon>asterids</taxon>
        <taxon>lamiids</taxon>
        <taxon>Lamiales</taxon>
        <taxon>Oleaceae</taxon>
        <taxon>Forsythieae</taxon>
        <taxon>Abeliophyllum</taxon>
    </lineage>
</organism>
<sequence length="246" mass="27125">MAMDLLELTLDIPAFDPTLFSVALCVWASDYNTFIFPLGPMSITLMDISALINLPLIGTTISPAMVVTHVPPSTEKQFFGSYKQLQTLRGNITAEPNHVECVAFIHYCRTSITSPIASQQPIILDSPMVSITEEPQILETPARMAEKTQSPHVEGSAVVTYILQSQYARSIILESEGSAFFAKEMILPSLSEEMPSSPKAADEDADSILRPFKLNLHLGSKSKRVLFCTILLQLVLQPLPFLLQKT</sequence>
<reference evidence="2" key="1">
    <citation type="submission" date="2024-07" db="EMBL/GenBank/DDBJ databases">
        <title>Two chromosome-level genome assemblies of Korean endemic species Abeliophyllum distichum and Forsythia ovata (Oleaceae).</title>
        <authorList>
            <person name="Jang H."/>
        </authorList>
    </citation>
    <scope>NUCLEOTIDE SEQUENCE [LARGE SCALE GENOMIC DNA]</scope>
</reference>
<protein>
    <submittedName>
        <fullName evidence="1">Aminotransferase-like</fullName>
    </submittedName>
</protein>
<dbReference type="EMBL" id="JBFOLK010000002">
    <property type="protein sequence ID" value="KAL2532381.1"/>
    <property type="molecule type" value="Genomic_DNA"/>
</dbReference>
<dbReference type="Proteomes" id="UP001604336">
    <property type="component" value="Unassembled WGS sequence"/>
</dbReference>
<comment type="caution">
    <text evidence="1">The sequence shown here is derived from an EMBL/GenBank/DDBJ whole genome shotgun (WGS) entry which is preliminary data.</text>
</comment>
<evidence type="ECO:0000313" key="1">
    <source>
        <dbReference type="EMBL" id="KAL2532381.1"/>
    </source>
</evidence>
<accession>A0ABD1V4W6</accession>
<keyword evidence="2" id="KW-1185">Reference proteome</keyword>
<gene>
    <name evidence="1" type="ORF">Adt_05732</name>
</gene>
<name>A0ABD1V4W6_9LAMI</name>
<dbReference type="AlphaFoldDB" id="A0ABD1V4W6"/>
<evidence type="ECO:0000313" key="2">
    <source>
        <dbReference type="Proteomes" id="UP001604336"/>
    </source>
</evidence>
<proteinExistence type="predicted"/>